<protein>
    <recommendedName>
        <fullName evidence="3">DUF4333 domain-containing protein</fullName>
    </recommendedName>
</protein>
<keyword evidence="2" id="KW-0472">Membrane</keyword>
<feature type="region of interest" description="Disordered" evidence="1">
    <location>
        <begin position="1"/>
        <end position="182"/>
    </location>
</feature>
<comment type="caution">
    <text evidence="4">The sequence shown here is derived from an EMBL/GenBank/DDBJ whole genome shotgun (WGS) entry which is preliminary data.</text>
</comment>
<dbReference type="RefSeq" id="WP_345412284.1">
    <property type="nucleotide sequence ID" value="NZ_BAABHO010000008.1"/>
</dbReference>
<organism evidence="4 5">
    <name type="scientific">Actinomycetospora chlora</name>
    <dbReference type="NCBI Taxonomy" id="663608"/>
    <lineage>
        <taxon>Bacteria</taxon>
        <taxon>Bacillati</taxon>
        <taxon>Actinomycetota</taxon>
        <taxon>Actinomycetes</taxon>
        <taxon>Pseudonocardiales</taxon>
        <taxon>Pseudonocardiaceae</taxon>
        <taxon>Actinomycetospora</taxon>
    </lineage>
</organism>
<keyword evidence="2" id="KW-0812">Transmembrane</keyword>
<feature type="compositionally biased region" description="Low complexity" evidence="1">
    <location>
        <begin position="130"/>
        <end position="174"/>
    </location>
</feature>
<keyword evidence="5" id="KW-1185">Reference proteome</keyword>
<evidence type="ECO:0000256" key="2">
    <source>
        <dbReference type="SAM" id="Phobius"/>
    </source>
</evidence>
<evidence type="ECO:0000313" key="4">
    <source>
        <dbReference type="EMBL" id="GAA4781806.1"/>
    </source>
</evidence>
<dbReference type="Proteomes" id="UP001500928">
    <property type="component" value="Unassembled WGS sequence"/>
</dbReference>
<evidence type="ECO:0000256" key="1">
    <source>
        <dbReference type="SAM" id="MobiDB-lite"/>
    </source>
</evidence>
<accession>A0ABP9AKS4</accession>
<feature type="domain" description="DUF4333" evidence="3">
    <location>
        <begin position="209"/>
        <end position="285"/>
    </location>
</feature>
<proteinExistence type="predicted"/>
<dbReference type="Pfam" id="PF14230">
    <property type="entry name" value="DUF4333"/>
    <property type="match status" value="1"/>
</dbReference>
<feature type="compositionally biased region" description="Gly residues" evidence="1">
    <location>
        <begin position="64"/>
        <end position="73"/>
    </location>
</feature>
<sequence length="293" mass="30340">MSTPPDEPGTGEASPWARPDGSVPAERGTDEQPTEQPDQAQHRPTDPAFARPGGGEAPTTPGAAGPGGWGQPTGHGQQPYGQPPPGQAPYGQAPYGQAPYGQAPYGQQGYGQQGYGQQPYGQQGYGQQGYGVQPPHGAPPGTGQFPQPGPQGTSVWAAPPAQGGAPPGWGQPTQGWGGPYPPRTRRPFPWKVVGIVLGALLLVALVVVGLLAFVVGPKFARVDVLDGDAVAQGVTRVVTEDWRRQITGVSCPSDQEVRPGVRFTCSATVDGRPAQVPVAILDQQGTYSVGQPR</sequence>
<reference evidence="5" key="1">
    <citation type="journal article" date="2019" name="Int. J. Syst. Evol. Microbiol.">
        <title>The Global Catalogue of Microorganisms (GCM) 10K type strain sequencing project: providing services to taxonomists for standard genome sequencing and annotation.</title>
        <authorList>
            <consortium name="The Broad Institute Genomics Platform"/>
            <consortium name="The Broad Institute Genome Sequencing Center for Infectious Disease"/>
            <person name="Wu L."/>
            <person name="Ma J."/>
        </authorList>
    </citation>
    <scope>NUCLEOTIDE SEQUENCE [LARGE SCALE GENOMIC DNA]</scope>
    <source>
        <strain evidence="5">JCM 17979</strain>
    </source>
</reference>
<keyword evidence="2" id="KW-1133">Transmembrane helix</keyword>
<dbReference type="InterPro" id="IPR025637">
    <property type="entry name" value="DUF4333"/>
</dbReference>
<evidence type="ECO:0000313" key="5">
    <source>
        <dbReference type="Proteomes" id="UP001500928"/>
    </source>
</evidence>
<feature type="compositionally biased region" description="Low complexity" evidence="1">
    <location>
        <begin position="88"/>
        <end position="107"/>
    </location>
</feature>
<evidence type="ECO:0000259" key="3">
    <source>
        <dbReference type="Pfam" id="PF14230"/>
    </source>
</evidence>
<gene>
    <name evidence="4" type="ORF">GCM10023200_14050</name>
</gene>
<feature type="transmembrane region" description="Helical" evidence="2">
    <location>
        <begin position="192"/>
        <end position="215"/>
    </location>
</feature>
<dbReference type="EMBL" id="BAABHO010000008">
    <property type="protein sequence ID" value="GAA4781806.1"/>
    <property type="molecule type" value="Genomic_DNA"/>
</dbReference>
<name>A0ABP9AKS4_9PSEU</name>